<dbReference type="PANTHER" id="PTHR43283">
    <property type="entry name" value="BETA-LACTAMASE-RELATED"/>
    <property type="match status" value="1"/>
</dbReference>
<sequence>MNQRGVVIGLLLGVLLNTSELIAGQRADEARLARVGVLVREAIDAGQLPGAVVLVGRGDEVVYFEAFGDRALVPAREQLTRDTIFDLASLTKVVATTTSVMQLVEA</sequence>
<name>A0A382ESH2_9ZZZZ</name>
<dbReference type="SUPFAM" id="SSF56601">
    <property type="entry name" value="beta-lactamase/transpeptidase-like"/>
    <property type="match status" value="1"/>
</dbReference>
<dbReference type="GO" id="GO:0016787">
    <property type="term" value="F:hydrolase activity"/>
    <property type="evidence" value="ECO:0007669"/>
    <property type="project" value="UniProtKB-KW"/>
</dbReference>
<organism evidence="3">
    <name type="scientific">marine metagenome</name>
    <dbReference type="NCBI Taxonomy" id="408172"/>
    <lineage>
        <taxon>unclassified sequences</taxon>
        <taxon>metagenomes</taxon>
        <taxon>ecological metagenomes</taxon>
    </lineage>
</organism>
<dbReference type="InterPro" id="IPR001466">
    <property type="entry name" value="Beta-lactam-related"/>
</dbReference>
<reference evidence="3" key="1">
    <citation type="submission" date="2018-05" db="EMBL/GenBank/DDBJ databases">
        <authorList>
            <person name="Lanie J.A."/>
            <person name="Ng W.-L."/>
            <person name="Kazmierczak K.M."/>
            <person name="Andrzejewski T.M."/>
            <person name="Davidsen T.M."/>
            <person name="Wayne K.J."/>
            <person name="Tettelin H."/>
            <person name="Glass J.I."/>
            <person name="Rusch D."/>
            <person name="Podicherti R."/>
            <person name="Tsui H.-C.T."/>
            <person name="Winkler M.E."/>
        </authorList>
    </citation>
    <scope>NUCLEOTIDE SEQUENCE</scope>
</reference>
<accession>A0A382ESH2</accession>
<feature type="domain" description="Beta-lactamase-related" evidence="2">
    <location>
        <begin position="38"/>
        <end position="105"/>
    </location>
</feature>
<dbReference type="InterPro" id="IPR012338">
    <property type="entry name" value="Beta-lactam/transpept-like"/>
</dbReference>
<gene>
    <name evidence="3" type="ORF">METZ01_LOCUS206610</name>
</gene>
<protein>
    <recommendedName>
        <fullName evidence="2">Beta-lactamase-related domain-containing protein</fullName>
    </recommendedName>
</protein>
<feature type="non-terminal residue" evidence="3">
    <location>
        <position position="106"/>
    </location>
</feature>
<dbReference type="PANTHER" id="PTHR43283:SF11">
    <property type="entry name" value="BETA-LACTAMASE-RELATED DOMAIN-CONTAINING PROTEIN"/>
    <property type="match status" value="1"/>
</dbReference>
<dbReference type="Pfam" id="PF00144">
    <property type="entry name" value="Beta-lactamase"/>
    <property type="match status" value="1"/>
</dbReference>
<dbReference type="AlphaFoldDB" id="A0A382ESH2"/>
<evidence type="ECO:0000313" key="3">
    <source>
        <dbReference type="EMBL" id="SVB53756.1"/>
    </source>
</evidence>
<proteinExistence type="predicted"/>
<evidence type="ECO:0000256" key="1">
    <source>
        <dbReference type="ARBA" id="ARBA00022801"/>
    </source>
</evidence>
<evidence type="ECO:0000259" key="2">
    <source>
        <dbReference type="Pfam" id="PF00144"/>
    </source>
</evidence>
<dbReference type="InterPro" id="IPR050789">
    <property type="entry name" value="Diverse_Enzym_Activities"/>
</dbReference>
<dbReference type="EMBL" id="UINC01046130">
    <property type="protein sequence ID" value="SVB53756.1"/>
    <property type="molecule type" value="Genomic_DNA"/>
</dbReference>
<keyword evidence="1" id="KW-0378">Hydrolase</keyword>
<dbReference type="Gene3D" id="3.40.710.10">
    <property type="entry name" value="DD-peptidase/beta-lactamase superfamily"/>
    <property type="match status" value="1"/>
</dbReference>